<proteinExistence type="predicted"/>
<dbReference type="EMBL" id="CP104013">
    <property type="protein sequence ID" value="UYP48569.1"/>
    <property type="molecule type" value="Genomic_DNA"/>
</dbReference>
<name>A0ABY6I1J2_9ARCH</name>
<accession>A0ABY6I1J2</accession>
<reference evidence="1" key="1">
    <citation type="submission" date="2022-09" db="EMBL/GenBank/DDBJ databases">
        <title>Actin cytoskeleton and complex cell architecture in an #Asgard archaeon.</title>
        <authorList>
            <person name="Ponce Toledo R.I."/>
            <person name="Schleper C."/>
            <person name="Rodrigues Oliveira T."/>
            <person name="Wollweber F."/>
            <person name="Xu J."/>
            <person name="Rittmann S."/>
            <person name="Klingl A."/>
            <person name="Pilhofer M."/>
        </authorList>
    </citation>
    <scope>NUCLEOTIDE SEQUENCE</scope>
    <source>
        <strain evidence="1">B-35</strain>
    </source>
</reference>
<gene>
    <name evidence="1" type="ORF">NEF87_004854</name>
</gene>
<dbReference type="Proteomes" id="UP001208689">
    <property type="component" value="Chromosome"/>
</dbReference>
<sequence length="366" mass="42963">MSLKNLEEINLRFIKVSKKNSLAEPLLSGNNPLKKGVIVFFFGNINIEEIYTPESERSPTVYQKIASESKKRKAMQWNQIKYFQETINNEQTYCITATSKTIYIYQLKGPIFILHDEGINKNEWNGWLSSQTKSKYACWDDTHFPKFIEIENLQKKEVLFAPEILATLSGSREFAYKTIAPINRLNIKYAIKKLFPEIFQDFSIPVEEQLIHYLGPIEFETLIFKLFSDFDCIVSGMRGGSRQCIDLLVYNPNSSDKKLNLTNTKEIIIPAKNKITIQIKHKRIAIKELESDWKKFGKETIGMVDIIIGLSFDERKIGKLWKGLTLNSKDLWDMLKKPEHAKSKKWFNFMIKEQYQYWINWIERKK</sequence>
<keyword evidence="2" id="KW-1185">Reference proteome</keyword>
<evidence type="ECO:0000313" key="1">
    <source>
        <dbReference type="EMBL" id="UYP48569.1"/>
    </source>
</evidence>
<protein>
    <submittedName>
        <fullName evidence="1">Uncharacterized protein</fullName>
    </submittedName>
</protein>
<evidence type="ECO:0000313" key="2">
    <source>
        <dbReference type="Proteomes" id="UP001208689"/>
    </source>
</evidence>
<organism evidence="1 2">
    <name type="scientific">Candidatus Lokiarchaeum ossiferum</name>
    <dbReference type="NCBI Taxonomy" id="2951803"/>
    <lineage>
        <taxon>Archaea</taxon>
        <taxon>Promethearchaeati</taxon>
        <taxon>Promethearchaeota</taxon>
        <taxon>Promethearchaeia</taxon>
        <taxon>Promethearchaeales</taxon>
        <taxon>Promethearchaeaceae</taxon>
        <taxon>Candidatus Lokiarchaeum</taxon>
    </lineage>
</organism>